<organism evidence="1 2">
    <name type="scientific">Manduca sexta</name>
    <name type="common">Tobacco hawkmoth</name>
    <name type="synonym">Tobacco hornworm</name>
    <dbReference type="NCBI Taxonomy" id="7130"/>
    <lineage>
        <taxon>Eukaryota</taxon>
        <taxon>Metazoa</taxon>
        <taxon>Ecdysozoa</taxon>
        <taxon>Arthropoda</taxon>
        <taxon>Hexapoda</taxon>
        <taxon>Insecta</taxon>
        <taxon>Pterygota</taxon>
        <taxon>Neoptera</taxon>
        <taxon>Endopterygota</taxon>
        <taxon>Lepidoptera</taxon>
        <taxon>Glossata</taxon>
        <taxon>Ditrysia</taxon>
        <taxon>Bombycoidea</taxon>
        <taxon>Sphingidae</taxon>
        <taxon>Sphinginae</taxon>
        <taxon>Sphingini</taxon>
        <taxon>Manduca</taxon>
    </lineage>
</organism>
<accession>A0A921Z8X3</accession>
<gene>
    <name evidence="1" type="ORF">O3G_MSEX008195</name>
</gene>
<reference evidence="1" key="1">
    <citation type="journal article" date="2016" name="Insect Biochem. Mol. Biol.">
        <title>Multifaceted biological insights from a draft genome sequence of the tobacco hornworm moth, Manduca sexta.</title>
        <authorList>
            <person name="Kanost M.R."/>
            <person name="Arrese E.L."/>
            <person name="Cao X."/>
            <person name="Chen Y.R."/>
            <person name="Chellapilla S."/>
            <person name="Goldsmith M.R."/>
            <person name="Grosse-Wilde E."/>
            <person name="Heckel D.G."/>
            <person name="Herndon N."/>
            <person name="Jiang H."/>
            <person name="Papanicolaou A."/>
            <person name="Qu J."/>
            <person name="Soulages J.L."/>
            <person name="Vogel H."/>
            <person name="Walters J."/>
            <person name="Waterhouse R.M."/>
            <person name="Ahn S.J."/>
            <person name="Almeida F.C."/>
            <person name="An C."/>
            <person name="Aqrawi P."/>
            <person name="Bretschneider A."/>
            <person name="Bryant W.B."/>
            <person name="Bucks S."/>
            <person name="Chao H."/>
            <person name="Chevignon G."/>
            <person name="Christen J.M."/>
            <person name="Clarke D.F."/>
            <person name="Dittmer N.T."/>
            <person name="Ferguson L.C.F."/>
            <person name="Garavelou S."/>
            <person name="Gordon K.H.J."/>
            <person name="Gunaratna R.T."/>
            <person name="Han Y."/>
            <person name="Hauser F."/>
            <person name="He Y."/>
            <person name="Heidel-Fischer H."/>
            <person name="Hirsh A."/>
            <person name="Hu Y."/>
            <person name="Jiang H."/>
            <person name="Kalra D."/>
            <person name="Klinner C."/>
            <person name="Konig C."/>
            <person name="Kovar C."/>
            <person name="Kroll A.R."/>
            <person name="Kuwar S.S."/>
            <person name="Lee S.L."/>
            <person name="Lehman R."/>
            <person name="Li K."/>
            <person name="Li Z."/>
            <person name="Liang H."/>
            <person name="Lovelace S."/>
            <person name="Lu Z."/>
            <person name="Mansfield J.H."/>
            <person name="McCulloch K.J."/>
            <person name="Mathew T."/>
            <person name="Morton B."/>
            <person name="Muzny D.M."/>
            <person name="Neunemann D."/>
            <person name="Ongeri F."/>
            <person name="Pauchet Y."/>
            <person name="Pu L.L."/>
            <person name="Pyrousis I."/>
            <person name="Rao X.J."/>
            <person name="Redding A."/>
            <person name="Roesel C."/>
            <person name="Sanchez-Gracia A."/>
            <person name="Schaack S."/>
            <person name="Shukla A."/>
            <person name="Tetreau G."/>
            <person name="Wang Y."/>
            <person name="Xiong G.H."/>
            <person name="Traut W."/>
            <person name="Walsh T.K."/>
            <person name="Worley K.C."/>
            <person name="Wu D."/>
            <person name="Wu W."/>
            <person name="Wu Y.Q."/>
            <person name="Zhang X."/>
            <person name="Zou Z."/>
            <person name="Zucker H."/>
            <person name="Briscoe A.D."/>
            <person name="Burmester T."/>
            <person name="Clem R.J."/>
            <person name="Feyereisen R."/>
            <person name="Grimmelikhuijzen C.J.P."/>
            <person name="Hamodrakas S.J."/>
            <person name="Hansson B.S."/>
            <person name="Huguet E."/>
            <person name="Jermiin L.S."/>
            <person name="Lan Q."/>
            <person name="Lehman H.K."/>
            <person name="Lorenzen M."/>
            <person name="Merzendorfer H."/>
            <person name="Michalopoulos I."/>
            <person name="Morton D.B."/>
            <person name="Muthukrishnan S."/>
            <person name="Oakeshott J.G."/>
            <person name="Palmer W."/>
            <person name="Park Y."/>
            <person name="Passarelli A.L."/>
            <person name="Rozas J."/>
            <person name="Schwartz L.M."/>
            <person name="Smith W."/>
            <person name="Southgate A."/>
            <person name="Vilcinskas A."/>
            <person name="Vogt R."/>
            <person name="Wang P."/>
            <person name="Werren J."/>
            <person name="Yu X.Q."/>
            <person name="Zhou J.J."/>
            <person name="Brown S.J."/>
            <person name="Scherer S.E."/>
            <person name="Richards S."/>
            <person name="Blissard G.W."/>
        </authorList>
    </citation>
    <scope>NUCLEOTIDE SEQUENCE</scope>
</reference>
<comment type="caution">
    <text evidence="1">The sequence shown here is derived from an EMBL/GenBank/DDBJ whole genome shotgun (WGS) entry which is preliminary data.</text>
</comment>
<protein>
    <submittedName>
        <fullName evidence="1">Uncharacterized protein</fullName>
    </submittedName>
</protein>
<dbReference type="Proteomes" id="UP000791440">
    <property type="component" value="Unassembled WGS sequence"/>
</dbReference>
<evidence type="ECO:0000313" key="2">
    <source>
        <dbReference type="Proteomes" id="UP000791440"/>
    </source>
</evidence>
<name>A0A921Z8X3_MANSE</name>
<sequence length="282" mass="32725">MLLNIFYVKVQASHYICHPCWQRADRAAKQYTRPSTSNSTARGSTQLKCVNCGINVTRMKRHILNDEIILHHIQQRVAPKMVTASDYICDACHLLFHNDNPVSEDYDSVGHRNVCIKCGYSVRGLRHYKVLNENHEHILSVVQNWIYPQEVQSADVICHRCFQKAEADFRTNALLPYNTSAQSEIIILPNYRRAPHTHARCIFPSCNSKSQQLVPDVIRVRLFSDHKYYISPGCRICRFHLESQSWSLLFEADNTQHSFSATQIEDFCELLKQNKNEDFENI</sequence>
<dbReference type="EMBL" id="JH668445">
    <property type="protein sequence ID" value="KAG6453523.1"/>
    <property type="molecule type" value="Genomic_DNA"/>
</dbReference>
<proteinExistence type="predicted"/>
<reference evidence="1" key="2">
    <citation type="submission" date="2020-12" db="EMBL/GenBank/DDBJ databases">
        <authorList>
            <person name="Kanost M."/>
        </authorList>
    </citation>
    <scope>NUCLEOTIDE SEQUENCE</scope>
</reference>
<evidence type="ECO:0000313" key="1">
    <source>
        <dbReference type="EMBL" id="KAG6453523.1"/>
    </source>
</evidence>
<keyword evidence="2" id="KW-1185">Reference proteome</keyword>
<dbReference type="AlphaFoldDB" id="A0A921Z8X3"/>